<dbReference type="PANTHER" id="PTHR47992">
    <property type="entry name" value="PROTEIN PHOSPHATASE"/>
    <property type="match status" value="1"/>
</dbReference>
<dbReference type="Pfam" id="PF13672">
    <property type="entry name" value="PP2C_2"/>
    <property type="match status" value="1"/>
</dbReference>
<dbReference type="SMART" id="SM00331">
    <property type="entry name" value="PP2C_SIG"/>
    <property type="match status" value="1"/>
</dbReference>
<dbReference type="AlphaFoldDB" id="A0A557RXK8"/>
<reference evidence="2 3" key="1">
    <citation type="submission" date="2019-07" db="EMBL/GenBank/DDBJ databases">
        <title>The pathways for chlorine oxyanion respiration interact through the shared metabolite chlorate.</title>
        <authorList>
            <person name="Barnum T.P."/>
            <person name="Cheng Y."/>
            <person name="Hill K.A."/>
            <person name="Lucas L.N."/>
            <person name="Carlson H.K."/>
            <person name="Coates J.D."/>
        </authorList>
    </citation>
    <scope>NUCLEOTIDE SEQUENCE [LARGE SCALE GENOMIC DNA]</scope>
    <source>
        <strain evidence="2 3">BK-1</strain>
    </source>
</reference>
<dbReference type="InterPro" id="IPR015655">
    <property type="entry name" value="PP2C"/>
</dbReference>
<dbReference type="Proteomes" id="UP000316649">
    <property type="component" value="Unassembled WGS sequence"/>
</dbReference>
<dbReference type="SMART" id="SM00332">
    <property type="entry name" value="PP2Cc"/>
    <property type="match status" value="1"/>
</dbReference>
<comment type="caution">
    <text evidence="2">The sequence shown here is derived from an EMBL/GenBank/DDBJ whole genome shotgun (WGS) entry which is preliminary data.</text>
</comment>
<gene>
    <name evidence="2" type="ORF">FHP88_17510</name>
</gene>
<evidence type="ECO:0000259" key="1">
    <source>
        <dbReference type="PROSITE" id="PS51746"/>
    </source>
</evidence>
<dbReference type="SUPFAM" id="SSF81606">
    <property type="entry name" value="PP2C-like"/>
    <property type="match status" value="1"/>
</dbReference>
<dbReference type="RefSeq" id="WP_144360398.1">
    <property type="nucleotide sequence ID" value="NZ_VMNH01000029.1"/>
</dbReference>
<sequence length="249" mass="26610">MNVMPINAVAYSDKGRVREINEDNVAVLEEHGLVILADGMGGYNAGEVASQLAVESITASLLPHYTESELIPSDQMISAAVNAANEAILSMMMATPEYDGMATTAVMGLFHGDKIYYGHVGDSRLYRLRNGRLEQLTKDHSMVQALVDEGMFVSIQEALDAGVKGNILIRGLGINEVVEVDVGASEIASGDIYLFCSDGLSNMVSDQVMQKIFIESKGEIGLAAKQLLDKALDNGGLDNVTLAVVCPQL</sequence>
<dbReference type="CDD" id="cd00143">
    <property type="entry name" value="PP2Cc"/>
    <property type="match status" value="1"/>
</dbReference>
<accession>A0A557RXK8</accession>
<evidence type="ECO:0000313" key="2">
    <source>
        <dbReference type="EMBL" id="TVO69869.1"/>
    </source>
</evidence>
<feature type="domain" description="PPM-type phosphatase" evidence="1">
    <location>
        <begin position="7"/>
        <end position="247"/>
    </location>
</feature>
<keyword evidence="3" id="KW-1185">Reference proteome</keyword>
<dbReference type="PROSITE" id="PS51746">
    <property type="entry name" value="PPM_2"/>
    <property type="match status" value="1"/>
</dbReference>
<name>A0A557RXK8_9GAMM</name>
<proteinExistence type="predicted"/>
<dbReference type="InterPro" id="IPR001932">
    <property type="entry name" value="PPM-type_phosphatase-like_dom"/>
</dbReference>
<dbReference type="OrthoDB" id="9801841at2"/>
<dbReference type="InterPro" id="IPR036457">
    <property type="entry name" value="PPM-type-like_dom_sf"/>
</dbReference>
<organism evidence="2 3">
    <name type="scientific">Sedimenticola selenatireducens</name>
    <dbReference type="NCBI Taxonomy" id="191960"/>
    <lineage>
        <taxon>Bacteria</taxon>
        <taxon>Pseudomonadati</taxon>
        <taxon>Pseudomonadota</taxon>
        <taxon>Gammaproteobacteria</taxon>
        <taxon>Chromatiales</taxon>
        <taxon>Sedimenticolaceae</taxon>
        <taxon>Sedimenticola</taxon>
    </lineage>
</organism>
<dbReference type="EMBL" id="VMNH01000029">
    <property type="protein sequence ID" value="TVO69869.1"/>
    <property type="molecule type" value="Genomic_DNA"/>
</dbReference>
<dbReference type="GO" id="GO:0004722">
    <property type="term" value="F:protein serine/threonine phosphatase activity"/>
    <property type="evidence" value="ECO:0007669"/>
    <property type="project" value="InterPro"/>
</dbReference>
<evidence type="ECO:0000313" key="3">
    <source>
        <dbReference type="Proteomes" id="UP000316649"/>
    </source>
</evidence>
<dbReference type="Gene3D" id="3.60.40.10">
    <property type="entry name" value="PPM-type phosphatase domain"/>
    <property type="match status" value="1"/>
</dbReference>
<protein>
    <submittedName>
        <fullName evidence="2">Serine/threonine-protein phosphatase</fullName>
    </submittedName>
</protein>